<keyword evidence="2" id="KW-0804">Transcription</keyword>
<evidence type="ECO:0000256" key="2">
    <source>
        <dbReference type="ARBA" id="ARBA00023163"/>
    </source>
</evidence>
<feature type="short sequence motif" description="VHIID" evidence="3">
    <location>
        <begin position="185"/>
        <end position="189"/>
    </location>
</feature>
<reference evidence="4" key="1">
    <citation type="journal article" date="2019" name="Sci. Rep.">
        <title>Draft genome of Tanacetum cinerariifolium, the natural source of mosquito coil.</title>
        <authorList>
            <person name="Yamashiro T."/>
            <person name="Shiraishi A."/>
            <person name="Satake H."/>
            <person name="Nakayama K."/>
        </authorList>
    </citation>
    <scope>NUCLEOTIDE SEQUENCE</scope>
</reference>
<accession>A0A6L2K4P1</accession>
<comment type="similarity">
    <text evidence="3">Belongs to the GRAS family.</text>
</comment>
<feature type="region of interest" description="SAW" evidence="3">
    <location>
        <begin position="361"/>
        <end position="438"/>
    </location>
</feature>
<dbReference type="InterPro" id="IPR005202">
    <property type="entry name" value="TF_GRAS"/>
</dbReference>
<dbReference type="AlphaFoldDB" id="A0A6L2K4P1"/>
<dbReference type="PROSITE" id="PS50985">
    <property type="entry name" value="GRAS"/>
    <property type="match status" value="1"/>
</dbReference>
<feature type="region of interest" description="Leucine repeat II (LRII)" evidence="3">
    <location>
        <begin position="235"/>
        <end position="267"/>
    </location>
</feature>
<organism evidence="4">
    <name type="scientific">Tanacetum cinerariifolium</name>
    <name type="common">Dalmatian daisy</name>
    <name type="synonym">Chrysanthemum cinerariifolium</name>
    <dbReference type="NCBI Taxonomy" id="118510"/>
    <lineage>
        <taxon>Eukaryota</taxon>
        <taxon>Viridiplantae</taxon>
        <taxon>Streptophyta</taxon>
        <taxon>Embryophyta</taxon>
        <taxon>Tracheophyta</taxon>
        <taxon>Spermatophyta</taxon>
        <taxon>Magnoliopsida</taxon>
        <taxon>eudicotyledons</taxon>
        <taxon>Gunneridae</taxon>
        <taxon>Pentapetalae</taxon>
        <taxon>asterids</taxon>
        <taxon>campanulids</taxon>
        <taxon>Asterales</taxon>
        <taxon>Asteraceae</taxon>
        <taxon>Asteroideae</taxon>
        <taxon>Anthemideae</taxon>
        <taxon>Anthemidinae</taxon>
        <taxon>Tanacetum</taxon>
    </lineage>
</organism>
<proteinExistence type="inferred from homology"/>
<comment type="caution">
    <text evidence="4">The sequence shown here is derived from an EMBL/GenBank/DDBJ whole genome shotgun (WGS) entry which is preliminary data.</text>
</comment>
<sequence>MINNNHHFEPEWDSDSIMKELGLYDDSNKSVTYPLTDLPDLPPFYHSDEFDTNTMINPFDLTSLNEEDVNENYDHEYDFRDELTRLADCFETQSFQLAQVILTRLNNRLRSPNGKPLQRAVFYFKEAIQTLLTGSTRCLTSCTSLEIVQLIKAYKIFSNVSPIPLFSSFTANQAILDVIDGSMDVHVIDFDIGLGGHWASFLKALAEKAESRKVNSPAVRITAVVPEEYVLESKLIKENLCSFCGELNIRFDIEFVSVRVFEFVSFKSVKFVNGEKTAVVLSPTIFRRLGGGFVNDLRRVSPDVVVYVDGELNGYGSSLFRQTVIDGVELFTTVMESLEAANGGGGGGGAEWMRSIEMFVLLPKIIAMVEDSSRRGMAWREVFGRAGMRPVVMSQFAEFQAECLLRRVQVRGFHVAKRHAEMVLCWHDRPLVATSVWTC</sequence>
<dbReference type="EMBL" id="BKCJ010001827">
    <property type="protein sequence ID" value="GEU44293.1"/>
    <property type="molecule type" value="Genomic_DNA"/>
</dbReference>
<evidence type="ECO:0000256" key="3">
    <source>
        <dbReference type="PROSITE-ProRule" id="PRU01191"/>
    </source>
</evidence>
<evidence type="ECO:0000313" key="4">
    <source>
        <dbReference type="EMBL" id="GEU44293.1"/>
    </source>
</evidence>
<gene>
    <name evidence="4" type="ORF">Tci_016271</name>
</gene>
<evidence type="ECO:0000256" key="1">
    <source>
        <dbReference type="ARBA" id="ARBA00023015"/>
    </source>
</evidence>
<comment type="caution">
    <text evidence="3">Lacks conserved residue(s) required for the propagation of feature annotation.</text>
</comment>
<dbReference type="PANTHER" id="PTHR31636">
    <property type="entry name" value="OSJNBA0084A10.13 PROTEIN-RELATED"/>
    <property type="match status" value="1"/>
</dbReference>
<protein>
    <submittedName>
        <fullName evidence="4">Scarecrow-like protein 15</fullName>
    </submittedName>
</protein>
<keyword evidence="1" id="KW-0805">Transcription regulation</keyword>
<name>A0A6L2K4P1_TANCI</name>
<dbReference type="Pfam" id="PF03514">
    <property type="entry name" value="GRAS"/>
    <property type="match status" value="1"/>
</dbReference>